<evidence type="ECO:0000256" key="3">
    <source>
        <dbReference type="ARBA" id="ARBA00022448"/>
    </source>
</evidence>
<evidence type="ECO:0000256" key="4">
    <source>
        <dbReference type="ARBA" id="ARBA00022449"/>
    </source>
</evidence>
<dbReference type="Proteomes" id="UP000290900">
    <property type="component" value="Unassembled WGS sequence"/>
</dbReference>
<feature type="transmembrane region" description="Helical" evidence="11">
    <location>
        <begin position="37"/>
        <end position="60"/>
    </location>
</feature>
<feature type="transmembrane region" description="Helical" evidence="11">
    <location>
        <begin position="12"/>
        <end position="30"/>
    </location>
</feature>
<keyword evidence="8" id="KW-0406">Ion transport</keyword>
<keyword evidence="7" id="KW-0915">Sodium</keyword>
<dbReference type="InParanoid" id="A0A448YRS2"/>
<accession>A0A448YRS2</accession>
<dbReference type="AlphaFoldDB" id="A0A448YRS2"/>
<evidence type="ECO:0000313" key="13">
    <source>
        <dbReference type="EMBL" id="VEU23609.1"/>
    </source>
</evidence>
<evidence type="ECO:0000256" key="9">
    <source>
        <dbReference type="ARBA" id="ARBA00023136"/>
    </source>
</evidence>
<dbReference type="GO" id="GO:0036376">
    <property type="term" value="P:sodium ion export across plasma membrane"/>
    <property type="evidence" value="ECO:0007669"/>
    <property type="project" value="InterPro"/>
</dbReference>
<feature type="transmembrane region" description="Helical" evidence="11">
    <location>
        <begin position="270"/>
        <end position="286"/>
    </location>
</feature>
<keyword evidence="3" id="KW-0813">Transport</keyword>
<feature type="transmembrane region" description="Helical" evidence="11">
    <location>
        <begin position="298"/>
        <end position="317"/>
    </location>
</feature>
<dbReference type="FunFam" id="1.20.1530.20:FF:000015">
    <property type="entry name" value="Na(+)/H(+) antiporter 2"/>
    <property type="match status" value="1"/>
</dbReference>
<dbReference type="GO" id="GO:0120029">
    <property type="term" value="P:proton export across plasma membrane"/>
    <property type="evidence" value="ECO:0007669"/>
    <property type="project" value="InterPro"/>
</dbReference>
<feature type="domain" description="Cation/H+ exchanger transmembrane" evidence="12">
    <location>
        <begin position="27"/>
        <end position="435"/>
    </location>
</feature>
<keyword evidence="4" id="KW-0050">Antiport</keyword>
<dbReference type="Gene3D" id="6.10.140.1330">
    <property type="match status" value="1"/>
</dbReference>
<evidence type="ECO:0000256" key="8">
    <source>
        <dbReference type="ARBA" id="ARBA00023065"/>
    </source>
</evidence>
<keyword evidence="14" id="KW-1185">Reference proteome</keyword>
<evidence type="ECO:0000256" key="6">
    <source>
        <dbReference type="ARBA" id="ARBA00022989"/>
    </source>
</evidence>
<dbReference type="GO" id="GO:0042391">
    <property type="term" value="P:regulation of membrane potential"/>
    <property type="evidence" value="ECO:0007669"/>
    <property type="project" value="InterPro"/>
</dbReference>
<evidence type="ECO:0000256" key="5">
    <source>
        <dbReference type="ARBA" id="ARBA00022692"/>
    </source>
</evidence>
<dbReference type="InterPro" id="IPR006153">
    <property type="entry name" value="Cation/H_exchanger_TM"/>
</dbReference>
<feature type="transmembrane region" description="Helical" evidence="11">
    <location>
        <begin position="364"/>
        <end position="395"/>
    </location>
</feature>
<feature type="transmembrane region" description="Helical" evidence="11">
    <location>
        <begin position="329"/>
        <end position="352"/>
    </location>
</feature>
<dbReference type="GO" id="GO:0030007">
    <property type="term" value="P:intracellular potassium ion homeostasis"/>
    <property type="evidence" value="ECO:0007669"/>
    <property type="project" value="TreeGrafter"/>
</dbReference>
<keyword evidence="5 11" id="KW-0812">Transmembrane</keyword>
<organism evidence="13 14">
    <name type="scientific">Brettanomyces naardenensis</name>
    <name type="common">Yeast</name>
    <dbReference type="NCBI Taxonomy" id="13370"/>
    <lineage>
        <taxon>Eukaryota</taxon>
        <taxon>Fungi</taxon>
        <taxon>Dikarya</taxon>
        <taxon>Ascomycota</taxon>
        <taxon>Saccharomycotina</taxon>
        <taxon>Pichiomycetes</taxon>
        <taxon>Pichiales</taxon>
        <taxon>Pichiaceae</taxon>
        <taxon>Brettanomyces</taxon>
    </lineage>
</organism>
<keyword evidence="6 11" id="KW-1133">Transmembrane helix</keyword>
<feature type="transmembrane region" description="Helical" evidence="11">
    <location>
        <begin position="202"/>
        <end position="225"/>
    </location>
</feature>
<name>A0A448YRS2_BRENA</name>
<evidence type="ECO:0000256" key="7">
    <source>
        <dbReference type="ARBA" id="ARBA00023053"/>
    </source>
</evidence>
<proteinExistence type="inferred from homology"/>
<feature type="transmembrane region" description="Helical" evidence="11">
    <location>
        <begin position="246"/>
        <end position="264"/>
    </location>
</feature>
<sequence length="490" mass="53795">MGIWSQLNPSSSHVAYCLLSAFTALFSLCSTLIKENIYVGVAVLATVYGLIVGPHCLNWFDPLSWMNNSLNFSLEISRIFLCLDIFTVGIELPKRYIYSHFWSVISLLVPVMTIGWLIIGLFIWLLIPRMTFAYGLLISSTITATDPVLAQAVVGRGKFAKRVPEHLRNILTAESACNDGMAVPFVYLASNLILHAGDGGAIAKNFICLAVLYECVFGIILGGLIGFVGRKLIRLAHEHGFIERECILVFYLVLSVMSAGLGSTLGADDLLSSFAAGCAFSWDGWVAGQMEGSDAPAVLELLLNICYFVYFGAVIPWQEFNNAALGLNAWRLIILGIVVLLLRRIPAVFVVMPICPDVRNWKEALFVGHFGPIGVGAVYASILAISVLEASVLGIDHGPVASYPESDDLYYLVRVIWPIVCFLIVVSVVVHGLSPALIAWGRGFRKRDRENIEVYELTDRAASKGSFTRRRVHGSDDLRIVRSWTAGQTI</sequence>
<evidence type="ECO:0000256" key="10">
    <source>
        <dbReference type="ARBA" id="ARBA00023201"/>
    </source>
</evidence>
<evidence type="ECO:0000256" key="11">
    <source>
        <dbReference type="SAM" id="Phobius"/>
    </source>
</evidence>
<keyword evidence="9 11" id="KW-0472">Membrane</keyword>
<comment type="subcellular location">
    <subcellularLocation>
        <location evidence="1">Membrane</location>
        <topology evidence="1">Multi-pass membrane protein</topology>
    </subcellularLocation>
</comment>
<feature type="transmembrane region" description="Helical" evidence="11">
    <location>
        <begin position="133"/>
        <end position="155"/>
    </location>
</feature>
<reference evidence="13 14" key="1">
    <citation type="submission" date="2018-12" db="EMBL/GenBank/DDBJ databases">
        <authorList>
            <person name="Tiukova I."/>
            <person name="Dainat J."/>
        </authorList>
    </citation>
    <scope>NUCLEOTIDE SEQUENCE [LARGE SCALE GENOMIC DNA]</scope>
</reference>
<dbReference type="OrthoDB" id="5327978at2759"/>
<dbReference type="GO" id="GO:0015385">
    <property type="term" value="F:sodium:proton antiporter activity"/>
    <property type="evidence" value="ECO:0007669"/>
    <property type="project" value="InterPro"/>
</dbReference>
<evidence type="ECO:0000259" key="12">
    <source>
        <dbReference type="Pfam" id="PF00999"/>
    </source>
</evidence>
<dbReference type="GO" id="GO:0005886">
    <property type="term" value="C:plasma membrane"/>
    <property type="evidence" value="ECO:0007669"/>
    <property type="project" value="InterPro"/>
</dbReference>
<dbReference type="PANTHER" id="PTHR31382:SF4">
    <property type="entry name" value="NA(+)_H(+) ANTIPORTER"/>
    <property type="match status" value="1"/>
</dbReference>
<feature type="transmembrane region" description="Helical" evidence="11">
    <location>
        <begin position="415"/>
        <end position="440"/>
    </location>
</feature>
<protein>
    <submittedName>
        <fullName evidence="13">DEKNAAC104771</fullName>
    </submittedName>
</protein>
<feature type="transmembrane region" description="Helical" evidence="11">
    <location>
        <begin position="104"/>
        <end position="127"/>
    </location>
</feature>
<keyword evidence="10" id="KW-0739">Sodium transport</keyword>
<dbReference type="Pfam" id="PF00999">
    <property type="entry name" value="Na_H_Exchanger"/>
    <property type="match status" value="1"/>
</dbReference>
<dbReference type="InterPro" id="IPR004712">
    <property type="entry name" value="Na+/H+_antiporter_fungi"/>
</dbReference>
<dbReference type="PANTHER" id="PTHR31382">
    <property type="entry name" value="NA(+)/H(+) ANTIPORTER"/>
    <property type="match status" value="1"/>
</dbReference>
<evidence type="ECO:0000313" key="14">
    <source>
        <dbReference type="Proteomes" id="UP000290900"/>
    </source>
</evidence>
<gene>
    <name evidence="13" type="ORF">BRENAR_LOCUS4339</name>
</gene>
<comment type="similarity">
    <text evidence="2">Belongs to the fungal Na(+)/H(+) exchanger family.</text>
</comment>
<evidence type="ECO:0000256" key="1">
    <source>
        <dbReference type="ARBA" id="ARBA00004141"/>
    </source>
</evidence>
<evidence type="ECO:0000256" key="2">
    <source>
        <dbReference type="ARBA" id="ARBA00005248"/>
    </source>
</evidence>
<dbReference type="EMBL" id="CAACVR010000047">
    <property type="protein sequence ID" value="VEU23609.1"/>
    <property type="molecule type" value="Genomic_DNA"/>
</dbReference>
<dbReference type="STRING" id="13370.A0A448YRS2"/>